<feature type="region of interest" description="Disordered" evidence="1">
    <location>
        <begin position="216"/>
        <end position="249"/>
    </location>
</feature>
<sequence>MNAPSDWKILLHAAMALKEMQGNPVSEIGMKNKSMKMEHPNLAVNASSSDAMANAKSFSETTTETASASSADLADGFVSTAQKNNIAAKPGDSHLLDERALLASIARTIGSGGRIRISSTLPNRLAKMLAPLHWHDYKKKYGKLDDFVASHPEVHYRGPYSSECVDHPSQFAPVQSQNMNGGFFHVAGGTSNVKILSKAKDHLEMNGSETRLGRSALLPVGNGTKSDKTDFPQSKGVSHGRPGVGSVGKQHSRAIGAASRSVLGLAGSADTQIIGIKSSKEPKIVTGWRQ</sequence>
<evidence type="ECO:0000256" key="1">
    <source>
        <dbReference type="SAM" id="MobiDB-lite"/>
    </source>
</evidence>
<dbReference type="AlphaFoldDB" id="A0AAW2RQM8"/>
<feature type="domain" description="DUF7725" evidence="2">
    <location>
        <begin position="95"/>
        <end position="154"/>
    </location>
</feature>
<evidence type="ECO:0000313" key="3">
    <source>
        <dbReference type="EMBL" id="KAL0382476.1"/>
    </source>
</evidence>
<reference evidence="3" key="2">
    <citation type="journal article" date="2024" name="Plant">
        <title>Genomic evolution and insights into agronomic trait innovations of Sesamum species.</title>
        <authorList>
            <person name="Miao H."/>
            <person name="Wang L."/>
            <person name="Qu L."/>
            <person name="Liu H."/>
            <person name="Sun Y."/>
            <person name="Le M."/>
            <person name="Wang Q."/>
            <person name="Wei S."/>
            <person name="Zheng Y."/>
            <person name="Lin W."/>
            <person name="Duan Y."/>
            <person name="Cao H."/>
            <person name="Xiong S."/>
            <person name="Wang X."/>
            <person name="Wei L."/>
            <person name="Li C."/>
            <person name="Ma Q."/>
            <person name="Ju M."/>
            <person name="Zhao R."/>
            <person name="Li G."/>
            <person name="Mu C."/>
            <person name="Tian Q."/>
            <person name="Mei H."/>
            <person name="Zhang T."/>
            <person name="Gao T."/>
            <person name="Zhang H."/>
        </authorList>
    </citation>
    <scope>NUCLEOTIDE SEQUENCE</scope>
    <source>
        <strain evidence="3">KEN8</strain>
    </source>
</reference>
<proteinExistence type="predicted"/>
<reference evidence="3" key="1">
    <citation type="submission" date="2020-06" db="EMBL/GenBank/DDBJ databases">
        <authorList>
            <person name="Li T."/>
            <person name="Hu X."/>
            <person name="Zhang T."/>
            <person name="Song X."/>
            <person name="Zhang H."/>
            <person name="Dai N."/>
            <person name="Sheng W."/>
            <person name="Hou X."/>
            <person name="Wei L."/>
        </authorList>
    </citation>
    <scope>NUCLEOTIDE SEQUENCE</scope>
    <source>
        <strain evidence="3">KEN8</strain>
        <tissue evidence="3">Leaf</tissue>
    </source>
</reference>
<dbReference type="PANTHER" id="PTHR35766:SF1">
    <property type="entry name" value="OS08G0543600 PROTEIN"/>
    <property type="match status" value="1"/>
</dbReference>
<protein>
    <recommendedName>
        <fullName evidence="2">DUF7725 domain-containing protein</fullName>
    </recommendedName>
</protein>
<organism evidence="3">
    <name type="scientific">Sesamum calycinum</name>
    <dbReference type="NCBI Taxonomy" id="2727403"/>
    <lineage>
        <taxon>Eukaryota</taxon>
        <taxon>Viridiplantae</taxon>
        <taxon>Streptophyta</taxon>
        <taxon>Embryophyta</taxon>
        <taxon>Tracheophyta</taxon>
        <taxon>Spermatophyta</taxon>
        <taxon>Magnoliopsida</taxon>
        <taxon>eudicotyledons</taxon>
        <taxon>Gunneridae</taxon>
        <taxon>Pentapetalae</taxon>
        <taxon>asterids</taxon>
        <taxon>lamiids</taxon>
        <taxon>Lamiales</taxon>
        <taxon>Pedaliaceae</taxon>
        <taxon>Sesamum</taxon>
    </lineage>
</organism>
<dbReference type="EMBL" id="JACGWM010000003">
    <property type="protein sequence ID" value="KAL0382476.1"/>
    <property type="molecule type" value="Genomic_DNA"/>
</dbReference>
<dbReference type="Pfam" id="PF24851">
    <property type="entry name" value="DUF7725"/>
    <property type="match status" value="1"/>
</dbReference>
<gene>
    <name evidence="3" type="ORF">Scaly_0534900</name>
</gene>
<accession>A0AAW2RQM8</accession>
<comment type="caution">
    <text evidence="3">The sequence shown here is derived from an EMBL/GenBank/DDBJ whole genome shotgun (WGS) entry which is preliminary data.</text>
</comment>
<evidence type="ECO:0000259" key="2">
    <source>
        <dbReference type="Pfam" id="PF24851"/>
    </source>
</evidence>
<dbReference type="InterPro" id="IPR056142">
    <property type="entry name" value="DUF7725"/>
</dbReference>
<name>A0AAW2RQM8_9LAMI</name>
<dbReference type="PANTHER" id="PTHR35766">
    <property type="entry name" value="OS08G0543600 PROTEIN"/>
    <property type="match status" value="1"/>
</dbReference>